<comment type="similarity">
    <text evidence="3 13">Belongs to the complex I 51 kDa subunit family.</text>
</comment>
<evidence type="ECO:0000256" key="4">
    <source>
        <dbReference type="ARBA" id="ARBA00022485"/>
    </source>
</evidence>
<feature type="domain" description="NADH-ubiquinone oxidoreductase 51kDa subunit iron-sulphur binding" evidence="15">
    <location>
        <begin position="354"/>
        <end position="399"/>
    </location>
</feature>
<proteinExistence type="inferred from homology"/>
<keyword evidence="13" id="KW-0874">Quinone</keyword>
<reference evidence="16 17" key="1">
    <citation type="submission" date="2020-01" db="EMBL/GenBank/DDBJ databases">
        <title>Genome sequencing of strain KACC 21265.</title>
        <authorList>
            <person name="Heo J."/>
            <person name="Kim S.-J."/>
            <person name="Kim J.-S."/>
            <person name="Hong S.-B."/>
            <person name="Kwon S.-W."/>
        </authorList>
    </citation>
    <scope>NUCLEOTIDE SEQUENCE [LARGE SCALE GENOMIC DNA]</scope>
    <source>
        <strain evidence="16 17">KACC 21265</strain>
    </source>
</reference>
<name>A0A857JD93_9BURK</name>
<dbReference type="RefSeq" id="WP_160554982.1">
    <property type="nucleotide sequence ID" value="NZ_CP047650.1"/>
</dbReference>
<evidence type="ECO:0000313" key="16">
    <source>
        <dbReference type="EMBL" id="QHJ01174.1"/>
    </source>
</evidence>
<dbReference type="InterPro" id="IPR011537">
    <property type="entry name" value="NADH-UbQ_OxRdtase_suF"/>
</dbReference>
<evidence type="ECO:0000256" key="9">
    <source>
        <dbReference type="ARBA" id="ARBA00023004"/>
    </source>
</evidence>
<sequence>MNAEQVLSQFQATGVQTCFHDRHIEPQIYKDLDGTNWRLKDYEARGGYAALRKILLGADGAEPLTQDQVIATMKESALRGRGGAGFPTGLKWSFMPRAFPGQKYLVCNSDEGEPGTCKDRDILMFNPHIVIEGMIIAAFAMGISVGYNYIHGEIFQVYERFEEALEEARAAGYLGDQLLGSKFSFQLHAHHGFGAYICGEETALLESLEGKKGQPRFKPPFPASFGLYGKPTTINNTETFAAVPWIIRNGGAAYLACGKPNNGGTKIFSISGDVELPGNYEIPLGTPFSKLLELAGGVRKGRTLKAVIPGGSSSPVLPADVMMQCTMDYDSIAKAGSMLGSGAVIVMDDSRDMVESLLRLSYFYMHESCGQCTPCREGTGWMWRVIDRIMNEHGREGDLDLLNSLADNIQGRTICALGDAAAMPVRAMIKHFRPEFEALIQQRKNSGTAHA</sequence>
<accession>A0A857JD93</accession>
<evidence type="ECO:0000256" key="1">
    <source>
        <dbReference type="ARBA" id="ARBA00001917"/>
    </source>
</evidence>
<dbReference type="InterPro" id="IPR037225">
    <property type="entry name" value="Nuo51_FMN-bd_sf"/>
</dbReference>
<dbReference type="InterPro" id="IPR037207">
    <property type="entry name" value="Nuop51_4Fe4S-bd_sf"/>
</dbReference>
<dbReference type="Pfam" id="PF10589">
    <property type="entry name" value="NADH_4Fe-4S"/>
    <property type="match status" value="1"/>
</dbReference>
<keyword evidence="8" id="KW-1278">Translocase</keyword>
<comment type="function">
    <text evidence="13">NDH-1 shuttles electrons from NADH, via FMN and iron-sulfur (Fe-S) centers, to quinones in the respiratory chain.</text>
</comment>
<dbReference type="FunFam" id="3.40.50.11540:FF:000001">
    <property type="entry name" value="NADH dehydrogenase [ubiquinone] flavoprotein 1, mitochondrial"/>
    <property type="match status" value="1"/>
</dbReference>
<dbReference type="InterPro" id="IPR011538">
    <property type="entry name" value="Nuo51_FMN-bd"/>
</dbReference>
<dbReference type="InterPro" id="IPR019554">
    <property type="entry name" value="Soluble_ligand-bd"/>
</dbReference>
<dbReference type="GO" id="GO:0003954">
    <property type="term" value="F:NADH dehydrogenase activity"/>
    <property type="evidence" value="ECO:0007669"/>
    <property type="project" value="TreeGrafter"/>
</dbReference>
<keyword evidence="4 13" id="KW-0004">4Fe-4S</keyword>
<evidence type="ECO:0000256" key="13">
    <source>
        <dbReference type="RuleBase" id="RU364066"/>
    </source>
</evidence>
<dbReference type="NCBIfam" id="TIGR01959">
    <property type="entry name" value="nuoF_fam"/>
    <property type="match status" value="1"/>
</dbReference>
<dbReference type="PANTHER" id="PTHR11780">
    <property type="entry name" value="NADH-UBIQUINONE OXIDOREDUCTASE FLAVOPROTEIN 1 NDUFV1"/>
    <property type="match status" value="1"/>
</dbReference>
<dbReference type="GO" id="GO:0051287">
    <property type="term" value="F:NAD binding"/>
    <property type="evidence" value="ECO:0007669"/>
    <property type="project" value="UniProtKB-UniRule"/>
</dbReference>
<dbReference type="GO" id="GO:0045333">
    <property type="term" value="P:cellular respiration"/>
    <property type="evidence" value="ECO:0007669"/>
    <property type="project" value="TreeGrafter"/>
</dbReference>
<evidence type="ECO:0000256" key="10">
    <source>
        <dbReference type="ARBA" id="ARBA00023014"/>
    </source>
</evidence>
<dbReference type="GO" id="GO:0046872">
    <property type="term" value="F:metal ion binding"/>
    <property type="evidence" value="ECO:0007669"/>
    <property type="project" value="UniProtKB-KW"/>
</dbReference>
<evidence type="ECO:0000256" key="6">
    <source>
        <dbReference type="ARBA" id="ARBA00022643"/>
    </source>
</evidence>
<comment type="catalytic activity">
    <reaction evidence="12 13">
        <text>a quinone + NADH + 5 H(+)(in) = a quinol + NAD(+) + 4 H(+)(out)</text>
        <dbReference type="Rhea" id="RHEA:57888"/>
        <dbReference type="ChEBI" id="CHEBI:15378"/>
        <dbReference type="ChEBI" id="CHEBI:24646"/>
        <dbReference type="ChEBI" id="CHEBI:57540"/>
        <dbReference type="ChEBI" id="CHEBI:57945"/>
        <dbReference type="ChEBI" id="CHEBI:132124"/>
    </reaction>
</comment>
<keyword evidence="10 13" id="KW-0411">Iron-sulfur</keyword>
<keyword evidence="7 13" id="KW-0479">Metal-binding</keyword>
<organism evidence="16 17">
    <name type="scientific">Xylophilus rhododendri</name>
    <dbReference type="NCBI Taxonomy" id="2697032"/>
    <lineage>
        <taxon>Bacteria</taxon>
        <taxon>Pseudomonadati</taxon>
        <taxon>Pseudomonadota</taxon>
        <taxon>Betaproteobacteria</taxon>
        <taxon>Burkholderiales</taxon>
        <taxon>Xylophilus</taxon>
    </lineage>
</organism>
<dbReference type="EMBL" id="CP047650">
    <property type="protein sequence ID" value="QHJ01174.1"/>
    <property type="molecule type" value="Genomic_DNA"/>
</dbReference>
<dbReference type="GO" id="GO:0010181">
    <property type="term" value="F:FMN binding"/>
    <property type="evidence" value="ECO:0007669"/>
    <property type="project" value="InterPro"/>
</dbReference>
<evidence type="ECO:0000256" key="11">
    <source>
        <dbReference type="ARBA" id="ARBA00023027"/>
    </source>
</evidence>
<dbReference type="KEGG" id="xyk:GT347_26210"/>
<evidence type="ECO:0000256" key="7">
    <source>
        <dbReference type="ARBA" id="ARBA00022723"/>
    </source>
</evidence>
<gene>
    <name evidence="16" type="primary">nuoF</name>
    <name evidence="16" type="ORF">GT347_26210</name>
</gene>
<dbReference type="InterPro" id="IPR050837">
    <property type="entry name" value="ComplexI_51kDa_subunit"/>
</dbReference>
<evidence type="ECO:0000259" key="15">
    <source>
        <dbReference type="SMART" id="SM00928"/>
    </source>
</evidence>
<keyword evidence="6 13" id="KW-0288">FMN</keyword>
<dbReference type="Gene3D" id="3.10.20.600">
    <property type="match status" value="1"/>
</dbReference>
<dbReference type="Gene3D" id="3.40.50.11540">
    <property type="entry name" value="NADH-ubiquinone oxidoreductase 51kDa subunit"/>
    <property type="match status" value="1"/>
</dbReference>
<evidence type="ECO:0000256" key="12">
    <source>
        <dbReference type="ARBA" id="ARBA00047712"/>
    </source>
</evidence>
<evidence type="ECO:0000256" key="5">
    <source>
        <dbReference type="ARBA" id="ARBA00022630"/>
    </source>
</evidence>
<keyword evidence="17" id="KW-1185">Reference proteome</keyword>
<protein>
    <recommendedName>
        <fullName evidence="13">NADH-quinone oxidoreductase subunit F</fullName>
        <ecNumber evidence="13">7.1.1.-</ecNumber>
    </recommendedName>
</protein>
<dbReference type="Gene3D" id="6.10.250.1450">
    <property type="match status" value="1"/>
</dbReference>
<keyword evidence="14" id="KW-1133">Transmembrane helix</keyword>
<dbReference type="Gene3D" id="1.20.1440.230">
    <property type="entry name" value="NADH-ubiquinone oxidoreductase 51kDa subunit, iron-sulphur binding domain"/>
    <property type="match status" value="1"/>
</dbReference>
<dbReference type="InterPro" id="IPR001949">
    <property type="entry name" value="NADH-UbQ_OxRdtase_51kDa_CS"/>
</dbReference>
<dbReference type="PROSITE" id="PS00645">
    <property type="entry name" value="COMPLEX1_51K_2"/>
    <property type="match status" value="1"/>
</dbReference>
<dbReference type="Pfam" id="PF10531">
    <property type="entry name" value="SLBB"/>
    <property type="match status" value="1"/>
</dbReference>
<keyword evidence="5 13" id="KW-0285">Flavoprotein</keyword>
<keyword evidence="11 13" id="KW-0520">NAD</keyword>
<evidence type="ECO:0000256" key="2">
    <source>
        <dbReference type="ARBA" id="ARBA00001966"/>
    </source>
</evidence>
<dbReference type="InterPro" id="IPR019575">
    <property type="entry name" value="Nuop51_4Fe4S-bd"/>
</dbReference>
<feature type="transmembrane region" description="Helical" evidence="14">
    <location>
        <begin position="129"/>
        <end position="150"/>
    </location>
</feature>
<comment type="cofactor">
    <cofactor evidence="2 13">
        <name>[4Fe-4S] cluster</name>
        <dbReference type="ChEBI" id="CHEBI:49883"/>
    </cofactor>
</comment>
<keyword evidence="9 13" id="KW-0408">Iron</keyword>
<dbReference type="SUPFAM" id="SSF140490">
    <property type="entry name" value="Nqo1C-terminal domain-like"/>
    <property type="match status" value="1"/>
</dbReference>
<dbReference type="FunFam" id="1.20.1440.230:FF:000001">
    <property type="entry name" value="Mitochondrial NADH dehydrogenase flavoprotein 1"/>
    <property type="match status" value="1"/>
</dbReference>
<dbReference type="Proteomes" id="UP000464787">
    <property type="component" value="Chromosome"/>
</dbReference>
<dbReference type="SUPFAM" id="SSF142984">
    <property type="entry name" value="Nqo1 middle domain-like"/>
    <property type="match status" value="1"/>
</dbReference>
<evidence type="ECO:0000256" key="8">
    <source>
        <dbReference type="ARBA" id="ARBA00022967"/>
    </source>
</evidence>
<keyword evidence="14" id="KW-0812">Transmembrane</keyword>
<dbReference type="Pfam" id="PF01512">
    <property type="entry name" value="Complex1_51K"/>
    <property type="match status" value="1"/>
</dbReference>
<evidence type="ECO:0000256" key="14">
    <source>
        <dbReference type="SAM" id="Phobius"/>
    </source>
</evidence>
<comment type="cofactor">
    <cofactor evidence="1 13">
        <name>FMN</name>
        <dbReference type="ChEBI" id="CHEBI:58210"/>
    </cofactor>
</comment>
<keyword evidence="14" id="KW-0472">Membrane</keyword>
<dbReference type="GO" id="GO:0008137">
    <property type="term" value="F:NADH dehydrogenase (ubiquinone) activity"/>
    <property type="evidence" value="ECO:0007669"/>
    <property type="project" value="InterPro"/>
</dbReference>
<dbReference type="EC" id="7.1.1.-" evidence="13"/>
<evidence type="ECO:0000256" key="3">
    <source>
        <dbReference type="ARBA" id="ARBA00007523"/>
    </source>
</evidence>
<dbReference type="SMART" id="SM00928">
    <property type="entry name" value="NADH_4Fe-4S"/>
    <property type="match status" value="1"/>
</dbReference>
<dbReference type="NCBIfam" id="NF010120">
    <property type="entry name" value="PRK13596.1"/>
    <property type="match status" value="1"/>
</dbReference>
<dbReference type="GO" id="GO:0048038">
    <property type="term" value="F:quinone binding"/>
    <property type="evidence" value="ECO:0007669"/>
    <property type="project" value="UniProtKB-KW"/>
</dbReference>
<dbReference type="GO" id="GO:0051539">
    <property type="term" value="F:4 iron, 4 sulfur cluster binding"/>
    <property type="evidence" value="ECO:0007669"/>
    <property type="project" value="UniProtKB-UniRule"/>
</dbReference>
<dbReference type="AlphaFoldDB" id="A0A857JD93"/>
<evidence type="ECO:0000313" key="17">
    <source>
        <dbReference type="Proteomes" id="UP000464787"/>
    </source>
</evidence>
<keyword evidence="16" id="KW-0560">Oxidoreductase</keyword>
<dbReference type="PANTHER" id="PTHR11780:SF10">
    <property type="entry name" value="NADH DEHYDROGENASE [UBIQUINONE] FLAVOPROTEIN 1, MITOCHONDRIAL"/>
    <property type="match status" value="1"/>
</dbReference>
<dbReference type="SUPFAM" id="SSF142019">
    <property type="entry name" value="Nqo1 FMN-binding domain-like"/>
    <property type="match status" value="1"/>
</dbReference>